<gene>
    <name evidence="1" type="ORF">METZ01_LOCUS359595</name>
</gene>
<dbReference type="EMBL" id="UINC01127550">
    <property type="protein sequence ID" value="SVD06741.1"/>
    <property type="molecule type" value="Genomic_DNA"/>
</dbReference>
<organism evidence="1">
    <name type="scientific">marine metagenome</name>
    <dbReference type="NCBI Taxonomy" id="408172"/>
    <lineage>
        <taxon>unclassified sequences</taxon>
        <taxon>metagenomes</taxon>
        <taxon>ecological metagenomes</taxon>
    </lineage>
</organism>
<dbReference type="AlphaFoldDB" id="A0A382SCV0"/>
<protein>
    <submittedName>
        <fullName evidence="1">Uncharacterized protein</fullName>
    </submittedName>
</protein>
<reference evidence="1" key="1">
    <citation type="submission" date="2018-05" db="EMBL/GenBank/DDBJ databases">
        <authorList>
            <person name="Lanie J.A."/>
            <person name="Ng W.-L."/>
            <person name="Kazmierczak K.M."/>
            <person name="Andrzejewski T.M."/>
            <person name="Davidsen T.M."/>
            <person name="Wayne K.J."/>
            <person name="Tettelin H."/>
            <person name="Glass J.I."/>
            <person name="Rusch D."/>
            <person name="Podicherti R."/>
            <person name="Tsui H.-C.T."/>
            <person name="Winkler M.E."/>
        </authorList>
    </citation>
    <scope>NUCLEOTIDE SEQUENCE</scope>
</reference>
<sequence>MMESVSYKVIVLLTQDCPPELRLFFSRSKPRGSESRL</sequence>
<evidence type="ECO:0000313" key="1">
    <source>
        <dbReference type="EMBL" id="SVD06741.1"/>
    </source>
</evidence>
<name>A0A382SCV0_9ZZZZ</name>
<accession>A0A382SCV0</accession>
<feature type="non-terminal residue" evidence="1">
    <location>
        <position position="37"/>
    </location>
</feature>
<proteinExistence type="predicted"/>